<gene>
    <name evidence="1" type="ORF">JQV55_06690</name>
</gene>
<dbReference type="Proteomes" id="UP000732193">
    <property type="component" value="Unassembled WGS sequence"/>
</dbReference>
<protein>
    <recommendedName>
        <fullName evidence="3">Phytanoyl-CoA dioxygenase</fullName>
    </recommendedName>
</protein>
<dbReference type="EMBL" id="JAFBRM010000001">
    <property type="protein sequence ID" value="MBM1713241.1"/>
    <property type="molecule type" value="Genomic_DNA"/>
</dbReference>
<dbReference type="RefSeq" id="WP_203241646.1">
    <property type="nucleotide sequence ID" value="NZ_JAFBRH010000001.1"/>
</dbReference>
<proteinExistence type="predicted"/>
<reference evidence="1 2" key="1">
    <citation type="submission" date="2021-01" db="EMBL/GenBank/DDBJ databases">
        <title>Diatom-associated Roseobacters Show Island Model of Population Structure.</title>
        <authorList>
            <person name="Qu L."/>
            <person name="Feng X."/>
            <person name="Chen Y."/>
            <person name="Li L."/>
            <person name="Wang X."/>
            <person name="Hu Z."/>
            <person name="Wang H."/>
            <person name="Luo H."/>
        </authorList>
    </citation>
    <scope>NUCLEOTIDE SEQUENCE [LARGE SCALE GENOMIC DNA]</scope>
    <source>
        <strain evidence="1 2">TR60-84</strain>
    </source>
</reference>
<evidence type="ECO:0000313" key="2">
    <source>
        <dbReference type="Proteomes" id="UP000732193"/>
    </source>
</evidence>
<accession>A0AAE2VWV6</accession>
<dbReference type="AlphaFoldDB" id="A0AAE2VWV6"/>
<evidence type="ECO:0008006" key="3">
    <source>
        <dbReference type="Google" id="ProtNLM"/>
    </source>
</evidence>
<name>A0AAE2VWV6_9RHOB</name>
<keyword evidence="2" id="KW-1185">Reference proteome</keyword>
<evidence type="ECO:0000313" key="1">
    <source>
        <dbReference type="EMBL" id="MBM1713241.1"/>
    </source>
</evidence>
<comment type="caution">
    <text evidence="1">The sequence shown here is derived from an EMBL/GenBank/DDBJ whole genome shotgun (WGS) entry which is preliminary data.</text>
</comment>
<dbReference type="SUPFAM" id="SSF51197">
    <property type="entry name" value="Clavaminate synthase-like"/>
    <property type="match status" value="1"/>
</dbReference>
<organism evidence="1 2">
    <name type="scientific">Sulfitobacter geojensis</name>
    <dbReference type="NCBI Taxonomy" id="1342299"/>
    <lineage>
        <taxon>Bacteria</taxon>
        <taxon>Pseudomonadati</taxon>
        <taxon>Pseudomonadota</taxon>
        <taxon>Alphaproteobacteria</taxon>
        <taxon>Rhodobacterales</taxon>
        <taxon>Roseobacteraceae</taxon>
        <taxon>Sulfitobacter</taxon>
    </lineage>
</organism>
<dbReference type="Gene3D" id="2.60.120.620">
    <property type="entry name" value="q2cbj1_9rhob like domain"/>
    <property type="match status" value="1"/>
</dbReference>
<sequence>MHGGFAVFDRDPQVTAWARAAELQARDIAADPAVKAANLRHGETWFVGVDALPNGPDGSIAGVPLTGPWQDHITAPASWHPAQLSIVYPGYPKQDMGESDANHRYRITRHAAHVDGLLPVGPTRRRFLLEPHAFILGLPLNLSDAAPLMVWPGSHRIMGAAFRDLIGNRDPSTVDLTEGYQAARRHVFETITPQPVLAKPGASILLHRHLLHGVAPWTATATAPPQGRMIAYFRPQFSAKSWLAAD</sequence>